<sequence>MPEGDTVFRTARRLDAALAGATVTRFELRVPQAATVDLRGELVHGVVARGKHLLHRIGAWTLHTHLKMEGEWHVYRRGERWRAPGFRARAVIGATAPDGAEWETVGFDLADIKVVPTADEDQLVGYLGPDPLSESWDPVEAARRLATDTRAVHVALQDQRNVAGFGNEYANEILFVRGILPTTPASETDAAAIVDLGARMIRANRNRSGRTFTGDERPGRSTWVYRREGRPCRRCGTLIRGGSLGADPTRERIVFWCPSCQH</sequence>
<dbReference type="Proteomes" id="UP001501407">
    <property type="component" value="Unassembled WGS sequence"/>
</dbReference>
<accession>A0ABP9MC22</accession>
<evidence type="ECO:0000256" key="3">
    <source>
        <dbReference type="ARBA" id="ARBA00022723"/>
    </source>
</evidence>
<comment type="similarity">
    <text evidence="1">Belongs to the FPG family.</text>
</comment>
<keyword evidence="16" id="KW-0255">Endonuclease</keyword>
<dbReference type="Pfam" id="PF01149">
    <property type="entry name" value="Fapy_DNA_glyco"/>
    <property type="match status" value="1"/>
</dbReference>
<dbReference type="PROSITE" id="PS51066">
    <property type="entry name" value="ZF_FPG_2"/>
    <property type="match status" value="1"/>
</dbReference>
<dbReference type="PANTHER" id="PTHR42697">
    <property type="entry name" value="ENDONUCLEASE 8"/>
    <property type="match status" value="1"/>
</dbReference>
<keyword evidence="8" id="KW-0238">DNA-binding</keyword>
<dbReference type="InterPro" id="IPR010979">
    <property type="entry name" value="Ribosomal_uS13-like_H2TH"/>
</dbReference>
<evidence type="ECO:0000256" key="12">
    <source>
        <dbReference type="ARBA" id="ARBA00023295"/>
    </source>
</evidence>
<dbReference type="SUPFAM" id="SSF81624">
    <property type="entry name" value="N-terminal domain of MutM-like DNA repair proteins"/>
    <property type="match status" value="1"/>
</dbReference>
<evidence type="ECO:0000256" key="2">
    <source>
        <dbReference type="ARBA" id="ARBA00012720"/>
    </source>
</evidence>
<keyword evidence="16" id="KW-0540">Nuclease</keyword>
<evidence type="ECO:0000256" key="11">
    <source>
        <dbReference type="ARBA" id="ARBA00023268"/>
    </source>
</evidence>
<keyword evidence="17" id="KW-1185">Reference proteome</keyword>
<dbReference type="SMART" id="SM01232">
    <property type="entry name" value="H2TH"/>
    <property type="match status" value="1"/>
</dbReference>
<dbReference type="RefSeq" id="WP_194414580.1">
    <property type="nucleotide sequence ID" value="NZ_BAABKZ010000002.1"/>
</dbReference>
<dbReference type="EMBL" id="BAABKZ010000002">
    <property type="protein sequence ID" value="GAA5093136.1"/>
    <property type="molecule type" value="Genomic_DNA"/>
</dbReference>
<keyword evidence="9" id="KW-0234">DNA repair</keyword>
<dbReference type="Pfam" id="PF06831">
    <property type="entry name" value="H2TH"/>
    <property type="match status" value="1"/>
</dbReference>
<gene>
    <name evidence="16" type="primary">nei2</name>
    <name evidence="16" type="ORF">GCM10025760_22840</name>
</gene>
<evidence type="ECO:0000259" key="14">
    <source>
        <dbReference type="PROSITE" id="PS51066"/>
    </source>
</evidence>
<dbReference type="Gene3D" id="3.20.190.10">
    <property type="entry name" value="MutM-like, N-terminal"/>
    <property type="match status" value="1"/>
</dbReference>
<keyword evidence="5 13" id="KW-0863">Zinc-finger</keyword>
<evidence type="ECO:0000256" key="8">
    <source>
        <dbReference type="ARBA" id="ARBA00023125"/>
    </source>
</evidence>
<dbReference type="EC" id="4.2.99.18" evidence="2"/>
<evidence type="ECO:0000256" key="1">
    <source>
        <dbReference type="ARBA" id="ARBA00009409"/>
    </source>
</evidence>
<name>A0ABP9MC22_9MICO</name>
<dbReference type="SMART" id="SM00898">
    <property type="entry name" value="Fapy_DNA_glyco"/>
    <property type="match status" value="1"/>
</dbReference>
<evidence type="ECO:0000256" key="10">
    <source>
        <dbReference type="ARBA" id="ARBA00023239"/>
    </source>
</evidence>
<keyword evidence="3" id="KW-0479">Metal-binding</keyword>
<dbReference type="GO" id="GO:0004519">
    <property type="term" value="F:endonuclease activity"/>
    <property type="evidence" value="ECO:0007669"/>
    <property type="project" value="UniProtKB-KW"/>
</dbReference>
<keyword evidence="10" id="KW-0456">Lyase</keyword>
<comment type="caution">
    <text evidence="16">The sequence shown here is derived from an EMBL/GenBank/DDBJ whole genome shotgun (WGS) entry which is preliminary data.</text>
</comment>
<dbReference type="PANTHER" id="PTHR42697:SF1">
    <property type="entry name" value="ENDONUCLEASE 8"/>
    <property type="match status" value="1"/>
</dbReference>
<dbReference type="Gene3D" id="1.10.8.50">
    <property type="match status" value="1"/>
</dbReference>
<dbReference type="InterPro" id="IPR012319">
    <property type="entry name" value="FPG_cat"/>
</dbReference>
<dbReference type="PROSITE" id="PS51068">
    <property type="entry name" value="FPG_CAT"/>
    <property type="match status" value="1"/>
</dbReference>
<feature type="domain" description="Formamidopyrimidine-DNA glycosylase catalytic" evidence="15">
    <location>
        <begin position="2"/>
        <end position="90"/>
    </location>
</feature>
<protein>
    <recommendedName>
        <fullName evidence="2">DNA-(apurinic or apyrimidinic site) lyase</fullName>
        <ecNumber evidence="2">4.2.99.18</ecNumber>
    </recommendedName>
</protein>
<evidence type="ECO:0000256" key="13">
    <source>
        <dbReference type="PROSITE-ProRule" id="PRU00391"/>
    </source>
</evidence>
<dbReference type="InterPro" id="IPR035937">
    <property type="entry name" value="FPG_N"/>
</dbReference>
<keyword evidence="4" id="KW-0227">DNA damage</keyword>
<keyword evidence="7" id="KW-0862">Zinc</keyword>
<feature type="domain" description="FPG-type" evidence="14">
    <location>
        <begin position="223"/>
        <end position="262"/>
    </location>
</feature>
<evidence type="ECO:0000256" key="6">
    <source>
        <dbReference type="ARBA" id="ARBA00022801"/>
    </source>
</evidence>
<dbReference type="CDD" id="cd08971">
    <property type="entry name" value="AcNei2_N"/>
    <property type="match status" value="1"/>
</dbReference>
<keyword evidence="6" id="KW-0378">Hydrolase</keyword>
<dbReference type="SUPFAM" id="SSF57716">
    <property type="entry name" value="Glucocorticoid receptor-like (DNA-binding domain)"/>
    <property type="match status" value="1"/>
</dbReference>
<organism evidence="16 17">
    <name type="scientific">Microbacterium yannicii</name>
    <dbReference type="NCBI Taxonomy" id="671622"/>
    <lineage>
        <taxon>Bacteria</taxon>
        <taxon>Bacillati</taxon>
        <taxon>Actinomycetota</taxon>
        <taxon>Actinomycetes</taxon>
        <taxon>Micrococcales</taxon>
        <taxon>Microbacteriaceae</taxon>
        <taxon>Microbacterium</taxon>
    </lineage>
</organism>
<evidence type="ECO:0000256" key="4">
    <source>
        <dbReference type="ARBA" id="ARBA00022763"/>
    </source>
</evidence>
<dbReference type="InterPro" id="IPR000214">
    <property type="entry name" value="Znf_DNA_glyclase/AP_lyase"/>
</dbReference>
<reference evidence="17" key="1">
    <citation type="journal article" date="2019" name="Int. J. Syst. Evol. Microbiol.">
        <title>The Global Catalogue of Microorganisms (GCM) 10K type strain sequencing project: providing services to taxonomists for standard genome sequencing and annotation.</title>
        <authorList>
            <consortium name="The Broad Institute Genomics Platform"/>
            <consortium name="The Broad Institute Genome Sequencing Center for Infectious Disease"/>
            <person name="Wu L."/>
            <person name="Ma J."/>
        </authorList>
    </citation>
    <scope>NUCLEOTIDE SEQUENCE [LARGE SCALE GENOMIC DNA]</scope>
    <source>
        <strain evidence="17">JCM 18959</strain>
    </source>
</reference>
<evidence type="ECO:0000256" key="7">
    <source>
        <dbReference type="ARBA" id="ARBA00022833"/>
    </source>
</evidence>
<dbReference type="InterPro" id="IPR015886">
    <property type="entry name" value="H2TH_FPG"/>
</dbReference>
<keyword evidence="12" id="KW-0326">Glycosidase</keyword>
<evidence type="ECO:0000313" key="17">
    <source>
        <dbReference type="Proteomes" id="UP001501407"/>
    </source>
</evidence>
<dbReference type="InterPro" id="IPR044090">
    <property type="entry name" value="Nei2_N"/>
</dbReference>
<evidence type="ECO:0000256" key="5">
    <source>
        <dbReference type="ARBA" id="ARBA00022771"/>
    </source>
</evidence>
<proteinExistence type="inferred from homology"/>
<keyword evidence="11" id="KW-0511">Multifunctional enzyme</keyword>
<evidence type="ECO:0000256" key="9">
    <source>
        <dbReference type="ARBA" id="ARBA00023204"/>
    </source>
</evidence>
<evidence type="ECO:0000259" key="15">
    <source>
        <dbReference type="PROSITE" id="PS51068"/>
    </source>
</evidence>
<dbReference type="SUPFAM" id="SSF46946">
    <property type="entry name" value="S13-like H2TH domain"/>
    <property type="match status" value="1"/>
</dbReference>
<evidence type="ECO:0000313" key="16">
    <source>
        <dbReference type="EMBL" id="GAA5093136.1"/>
    </source>
</evidence>